<dbReference type="EMBL" id="CACVBS010000068">
    <property type="protein sequence ID" value="CAA7268382.1"/>
    <property type="molecule type" value="Genomic_DNA"/>
</dbReference>
<evidence type="ECO:0000313" key="2">
    <source>
        <dbReference type="EMBL" id="CAA7268382.1"/>
    </source>
</evidence>
<evidence type="ECO:0000313" key="3">
    <source>
        <dbReference type="Proteomes" id="UP000467700"/>
    </source>
</evidence>
<sequence>MSVLGARPYPPKSILKPIRRYASANPSKSLPNRQSSSLTRQSNSTDEIQQPSIHDELPQELIDTIIDFLHSDKVTLRNLTVVSRAWLPRARLHLLPKNIYFCLHAANVERVVGVLSSPIRTIGPYVRGLHLQIDELRRANPKGPVLADHDAIFQHKSQQVHLRDSLGIVAVACRSLNFLKLTTQYESPYPGPVDADVFIIQIRSFKLLTHLELDACVFGAFEEFLSVICAPRSLRALLVQNRRCWGWESARKTPQAFPSLRLPPRLSRLEVVAERPHLFFEWIQNTPVLPKITTLSLGGSENADESLRDASRGLLQALGPELKIARLFGWHWLDGADVSRWMNLQTLTISHFDLIVAGARMERLFKQLPASSLIKINFYFLLDDGADLDAVPWHWIARALNHPKFRNLKVLRFQGRTKGHELEVILREKFEWLDRKGVLSVKTKDRHVGPWA</sequence>
<dbReference type="Proteomes" id="UP000467700">
    <property type="component" value="Unassembled WGS sequence"/>
</dbReference>
<organism evidence="2 3">
    <name type="scientific">Cyclocybe aegerita</name>
    <name type="common">Black poplar mushroom</name>
    <name type="synonym">Agrocybe aegerita</name>
    <dbReference type="NCBI Taxonomy" id="1973307"/>
    <lineage>
        <taxon>Eukaryota</taxon>
        <taxon>Fungi</taxon>
        <taxon>Dikarya</taxon>
        <taxon>Basidiomycota</taxon>
        <taxon>Agaricomycotina</taxon>
        <taxon>Agaricomycetes</taxon>
        <taxon>Agaricomycetidae</taxon>
        <taxon>Agaricales</taxon>
        <taxon>Agaricineae</taxon>
        <taxon>Bolbitiaceae</taxon>
        <taxon>Cyclocybe</taxon>
    </lineage>
</organism>
<feature type="region of interest" description="Disordered" evidence="1">
    <location>
        <begin position="24"/>
        <end position="53"/>
    </location>
</feature>
<protein>
    <submittedName>
        <fullName evidence="2">Uncharacterized protein</fullName>
    </submittedName>
</protein>
<dbReference type="AlphaFoldDB" id="A0A8S0X634"/>
<evidence type="ECO:0000256" key="1">
    <source>
        <dbReference type="SAM" id="MobiDB-lite"/>
    </source>
</evidence>
<dbReference type="OrthoDB" id="2977329at2759"/>
<feature type="compositionally biased region" description="Polar residues" evidence="1">
    <location>
        <begin position="24"/>
        <end position="52"/>
    </location>
</feature>
<keyword evidence="3" id="KW-1185">Reference proteome</keyword>
<reference evidence="2 3" key="1">
    <citation type="submission" date="2020-01" db="EMBL/GenBank/DDBJ databases">
        <authorList>
            <person name="Gupta K D."/>
        </authorList>
    </citation>
    <scope>NUCLEOTIDE SEQUENCE [LARGE SCALE GENOMIC DNA]</scope>
</reference>
<name>A0A8S0X634_CYCAE</name>
<comment type="caution">
    <text evidence="2">The sequence shown here is derived from an EMBL/GenBank/DDBJ whole genome shotgun (WGS) entry which is preliminary data.</text>
</comment>
<gene>
    <name evidence="2" type="ORF">AAE3_LOCUS10601</name>
</gene>
<dbReference type="SUPFAM" id="SSF52047">
    <property type="entry name" value="RNI-like"/>
    <property type="match status" value="1"/>
</dbReference>
<proteinExistence type="predicted"/>
<accession>A0A8S0X634</accession>